<dbReference type="Pfam" id="PF18317">
    <property type="entry name" value="SDH_C"/>
    <property type="match status" value="1"/>
</dbReference>
<evidence type="ECO:0000313" key="4">
    <source>
        <dbReference type="EMBL" id="SUZ82150.1"/>
    </source>
</evidence>
<dbReference type="UniPathway" id="UPA00053">
    <property type="reaction ID" value="UER00087"/>
</dbReference>
<dbReference type="InterPro" id="IPR041121">
    <property type="entry name" value="SDH_C"/>
</dbReference>
<protein>
    <recommendedName>
        <fullName evidence="5">Shikimate dehydrogenase (NADP(+))</fullName>
    </recommendedName>
</protein>
<gene>
    <name evidence="4" type="ORF">METZ01_LOCUS35004</name>
</gene>
<feature type="domain" description="SDH C-terminal" evidence="3">
    <location>
        <begin position="210"/>
        <end position="240"/>
    </location>
</feature>
<name>A0A381QSR1_9ZZZZ</name>
<dbReference type="CDD" id="cd01065">
    <property type="entry name" value="NAD_bind_Shikimate_DH"/>
    <property type="match status" value="1"/>
</dbReference>
<proteinExistence type="predicted"/>
<dbReference type="Gene3D" id="3.40.50.720">
    <property type="entry name" value="NAD(P)-binding Rossmann-like Domain"/>
    <property type="match status" value="1"/>
</dbReference>
<dbReference type="PANTHER" id="PTHR21089">
    <property type="entry name" value="SHIKIMATE DEHYDROGENASE"/>
    <property type="match status" value="1"/>
</dbReference>
<dbReference type="Pfam" id="PF01488">
    <property type="entry name" value="Shikimate_DH"/>
    <property type="match status" value="1"/>
</dbReference>
<evidence type="ECO:0000259" key="1">
    <source>
        <dbReference type="Pfam" id="PF01488"/>
    </source>
</evidence>
<sequence length="245" mass="26132">VDGVYVALQCKEEDLEGFMVSIARSGGGGNITLPHKEKAAAIVEIASEAVVQTGACNTFWGDERGRIHGDNTDVDGFRSALSFFIGSVPSGIRVLLLGGGGAARASLLGLIDEGADEIVIFNRTPERARSMSRRIGGERTRVIPVLEEIEGEDFDLVINATCLGLEKNDASPVDLERLGCVGAAMDLVYGRHVTPFVRAAEAMDIRATDGAEMLVRQGAASFERWWGIPAPVAVMRAAMEKSLVD</sequence>
<dbReference type="EMBL" id="UINC01001494">
    <property type="protein sequence ID" value="SUZ82150.1"/>
    <property type="molecule type" value="Genomic_DNA"/>
</dbReference>
<dbReference type="GO" id="GO:0004764">
    <property type="term" value="F:shikimate 3-dehydrogenase (NADP+) activity"/>
    <property type="evidence" value="ECO:0007669"/>
    <property type="project" value="InterPro"/>
</dbReference>
<organism evidence="4">
    <name type="scientific">marine metagenome</name>
    <dbReference type="NCBI Taxonomy" id="408172"/>
    <lineage>
        <taxon>unclassified sequences</taxon>
        <taxon>metagenomes</taxon>
        <taxon>ecological metagenomes</taxon>
    </lineage>
</organism>
<dbReference type="InterPro" id="IPR022893">
    <property type="entry name" value="Shikimate_DH_fam"/>
</dbReference>
<dbReference type="InterPro" id="IPR046346">
    <property type="entry name" value="Aminoacid_DH-like_N_sf"/>
</dbReference>
<dbReference type="GO" id="GO:0009423">
    <property type="term" value="P:chorismate biosynthetic process"/>
    <property type="evidence" value="ECO:0007669"/>
    <property type="project" value="UniProtKB-UniPathway"/>
</dbReference>
<evidence type="ECO:0000259" key="2">
    <source>
        <dbReference type="Pfam" id="PF08501"/>
    </source>
</evidence>
<feature type="non-terminal residue" evidence="4">
    <location>
        <position position="1"/>
    </location>
</feature>
<dbReference type="PANTHER" id="PTHR21089:SF1">
    <property type="entry name" value="BIFUNCTIONAL 3-DEHYDROQUINATE DEHYDRATASE_SHIKIMATE DEHYDROGENASE, CHLOROPLASTIC"/>
    <property type="match status" value="1"/>
</dbReference>
<evidence type="ECO:0008006" key="5">
    <source>
        <dbReference type="Google" id="ProtNLM"/>
    </source>
</evidence>
<feature type="domain" description="Shikimate dehydrogenase substrate binding N-terminal" evidence="2">
    <location>
        <begin position="2"/>
        <end position="58"/>
    </location>
</feature>
<dbReference type="InterPro" id="IPR006151">
    <property type="entry name" value="Shikm_DH/Glu-tRNA_Rdtase"/>
</dbReference>
<dbReference type="GO" id="GO:0005829">
    <property type="term" value="C:cytosol"/>
    <property type="evidence" value="ECO:0007669"/>
    <property type="project" value="TreeGrafter"/>
</dbReference>
<accession>A0A381QSR1</accession>
<dbReference type="SUPFAM" id="SSF53223">
    <property type="entry name" value="Aminoacid dehydrogenase-like, N-terminal domain"/>
    <property type="match status" value="1"/>
</dbReference>
<dbReference type="Pfam" id="PF08501">
    <property type="entry name" value="Shikimate_dh_N"/>
    <property type="match status" value="1"/>
</dbReference>
<feature type="domain" description="Quinate/shikimate 5-dehydrogenase/glutamyl-tRNA reductase" evidence="1">
    <location>
        <begin position="91"/>
        <end position="161"/>
    </location>
</feature>
<evidence type="ECO:0000259" key="3">
    <source>
        <dbReference type="Pfam" id="PF18317"/>
    </source>
</evidence>
<dbReference type="Gene3D" id="3.40.50.10860">
    <property type="entry name" value="Leucine Dehydrogenase, chain A, domain 1"/>
    <property type="match status" value="1"/>
</dbReference>
<dbReference type="AlphaFoldDB" id="A0A381QSR1"/>
<reference evidence="4" key="1">
    <citation type="submission" date="2018-05" db="EMBL/GenBank/DDBJ databases">
        <authorList>
            <person name="Lanie J.A."/>
            <person name="Ng W.-L."/>
            <person name="Kazmierczak K.M."/>
            <person name="Andrzejewski T.M."/>
            <person name="Davidsen T.M."/>
            <person name="Wayne K.J."/>
            <person name="Tettelin H."/>
            <person name="Glass J.I."/>
            <person name="Rusch D."/>
            <person name="Podicherti R."/>
            <person name="Tsui H.-C.T."/>
            <person name="Winkler M.E."/>
        </authorList>
    </citation>
    <scope>NUCLEOTIDE SEQUENCE</scope>
</reference>
<dbReference type="GO" id="GO:0050661">
    <property type="term" value="F:NADP binding"/>
    <property type="evidence" value="ECO:0007669"/>
    <property type="project" value="TreeGrafter"/>
</dbReference>
<dbReference type="SUPFAM" id="SSF51735">
    <property type="entry name" value="NAD(P)-binding Rossmann-fold domains"/>
    <property type="match status" value="1"/>
</dbReference>
<dbReference type="GO" id="GO:0019632">
    <property type="term" value="P:shikimate metabolic process"/>
    <property type="evidence" value="ECO:0007669"/>
    <property type="project" value="TreeGrafter"/>
</dbReference>
<dbReference type="InterPro" id="IPR036291">
    <property type="entry name" value="NAD(P)-bd_dom_sf"/>
</dbReference>
<dbReference type="InterPro" id="IPR013708">
    <property type="entry name" value="Shikimate_DH-bd_N"/>
</dbReference>